<feature type="domain" description="TF-B3" evidence="8">
    <location>
        <begin position="281"/>
        <end position="376"/>
    </location>
</feature>
<feature type="region of interest" description="Disordered" evidence="7">
    <location>
        <begin position="761"/>
        <end position="799"/>
    </location>
</feature>
<accession>A0A3P6GP01</accession>
<keyword evidence="3" id="KW-0805">Transcription regulation</keyword>
<evidence type="ECO:0000313" key="9">
    <source>
        <dbReference type="EMBL" id="VDD58255.1"/>
    </source>
</evidence>
<keyword evidence="2" id="KW-0677">Repeat</keyword>
<dbReference type="InterPro" id="IPR039218">
    <property type="entry name" value="REM_fam"/>
</dbReference>
<feature type="domain" description="TF-B3" evidence="8">
    <location>
        <begin position="510"/>
        <end position="605"/>
    </location>
</feature>
<feature type="domain" description="TF-B3" evidence="8">
    <location>
        <begin position="144"/>
        <end position="240"/>
    </location>
</feature>
<feature type="compositionally biased region" description="Polar residues" evidence="7">
    <location>
        <begin position="128"/>
        <end position="138"/>
    </location>
</feature>
<evidence type="ECO:0000256" key="7">
    <source>
        <dbReference type="SAM" id="MobiDB-lite"/>
    </source>
</evidence>
<dbReference type="PROSITE" id="PS50863">
    <property type="entry name" value="B3"/>
    <property type="match status" value="7"/>
</dbReference>
<dbReference type="PANTHER" id="PTHR31674">
    <property type="entry name" value="B3 DOMAIN-CONTAINING PROTEIN REM-LIKE 3-RELATED"/>
    <property type="match status" value="1"/>
</dbReference>
<organism evidence="9">
    <name type="scientific">Brassica oleracea</name>
    <name type="common">Wild cabbage</name>
    <dbReference type="NCBI Taxonomy" id="3712"/>
    <lineage>
        <taxon>Eukaryota</taxon>
        <taxon>Viridiplantae</taxon>
        <taxon>Streptophyta</taxon>
        <taxon>Embryophyta</taxon>
        <taxon>Tracheophyta</taxon>
        <taxon>Spermatophyta</taxon>
        <taxon>Magnoliopsida</taxon>
        <taxon>eudicotyledons</taxon>
        <taxon>Gunneridae</taxon>
        <taxon>Pentapetalae</taxon>
        <taxon>rosids</taxon>
        <taxon>malvids</taxon>
        <taxon>Brassicales</taxon>
        <taxon>Brassicaceae</taxon>
        <taxon>Brassiceae</taxon>
        <taxon>Brassica</taxon>
    </lineage>
</organism>
<feature type="domain" description="TF-B3" evidence="8">
    <location>
        <begin position="408"/>
        <end position="503"/>
    </location>
</feature>
<feature type="domain" description="TF-B3" evidence="8">
    <location>
        <begin position="10"/>
        <end position="102"/>
    </location>
</feature>
<feature type="domain" description="TF-B3" evidence="8">
    <location>
        <begin position="650"/>
        <end position="746"/>
    </location>
</feature>
<keyword evidence="4" id="KW-0238">DNA-binding</keyword>
<dbReference type="CDD" id="cd10017">
    <property type="entry name" value="B3_DNA"/>
    <property type="match status" value="7"/>
</dbReference>
<dbReference type="Gene3D" id="2.40.330.10">
    <property type="entry name" value="DNA-binding pseudobarrel domain"/>
    <property type="match status" value="7"/>
</dbReference>
<gene>
    <name evidence="9" type="ORF">BOLC8T51484H</name>
</gene>
<dbReference type="GO" id="GO:0003677">
    <property type="term" value="F:DNA binding"/>
    <property type="evidence" value="ECO:0007669"/>
    <property type="project" value="UniProtKB-KW"/>
</dbReference>
<dbReference type="GO" id="GO:0005634">
    <property type="term" value="C:nucleus"/>
    <property type="evidence" value="ECO:0007669"/>
    <property type="project" value="UniProtKB-SubCell"/>
</dbReference>
<feature type="compositionally biased region" description="Basic and acidic residues" evidence="7">
    <location>
        <begin position="766"/>
        <end position="776"/>
    </location>
</feature>
<evidence type="ECO:0000256" key="3">
    <source>
        <dbReference type="ARBA" id="ARBA00023015"/>
    </source>
</evidence>
<keyword evidence="6" id="KW-0539">Nucleus</keyword>
<dbReference type="Pfam" id="PF02362">
    <property type="entry name" value="B3"/>
    <property type="match status" value="6"/>
</dbReference>
<evidence type="ECO:0000256" key="1">
    <source>
        <dbReference type="ARBA" id="ARBA00004123"/>
    </source>
</evidence>
<proteinExistence type="predicted"/>
<dbReference type="FunFam" id="2.40.330.10:FF:000009">
    <property type="entry name" value="Transcriptional factor B3 family protein"/>
    <property type="match status" value="1"/>
</dbReference>
<comment type="subcellular location">
    <subcellularLocation>
        <location evidence="1">Nucleus</location>
    </subcellularLocation>
</comment>
<feature type="compositionally biased region" description="Basic and acidic residues" evidence="7">
    <location>
        <begin position="112"/>
        <end position="121"/>
    </location>
</feature>
<evidence type="ECO:0000256" key="6">
    <source>
        <dbReference type="ARBA" id="ARBA00023242"/>
    </source>
</evidence>
<evidence type="ECO:0000256" key="4">
    <source>
        <dbReference type="ARBA" id="ARBA00023125"/>
    </source>
</evidence>
<feature type="region of interest" description="Disordered" evidence="7">
    <location>
        <begin position="374"/>
        <end position="396"/>
    </location>
</feature>
<evidence type="ECO:0000256" key="5">
    <source>
        <dbReference type="ARBA" id="ARBA00023163"/>
    </source>
</evidence>
<dbReference type="SUPFAM" id="SSF101936">
    <property type="entry name" value="DNA-binding pseudobarrel domain"/>
    <property type="match status" value="7"/>
</dbReference>
<name>A0A3P6GP01_BRAOL</name>
<dbReference type="PANTHER" id="PTHR31674:SF67">
    <property type="entry name" value="TF-B3 DOMAIN-CONTAINING PROTEIN"/>
    <property type="match status" value="1"/>
</dbReference>
<feature type="region of interest" description="Disordered" evidence="7">
    <location>
        <begin position="105"/>
        <end position="138"/>
    </location>
</feature>
<dbReference type="SMR" id="A0A3P6GP01"/>
<feature type="domain" description="TF-B3" evidence="8">
    <location>
        <begin position="807"/>
        <end position="905"/>
    </location>
</feature>
<dbReference type="SMART" id="SM01019">
    <property type="entry name" value="B3"/>
    <property type="match status" value="7"/>
</dbReference>
<dbReference type="EMBL" id="LR031879">
    <property type="protein sequence ID" value="VDD58255.1"/>
    <property type="molecule type" value="Genomic_DNA"/>
</dbReference>
<dbReference type="AlphaFoldDB" id="A0A3P6GP01"/>
<sequence length="910" mass="102604">MAKSTLLHPQFFHTLVPGCGFHTHLIIPLDFFSKYIEGRSVDNTAQLKSDSSDITWQVKMSGPILSDGWREFTVAHSLQAGHLILVRYEGDMVFHVSHCLEIPSNNNKHSHPRTDVDDLPNKKKRAKTNSNETEADSSSLDNSCFVATVTSFNLLIYTLYLPQHFTSSNGLTRESHKIVLIDGEGRSWTLDLRFNASSDTFYMTRGWRSFCEENGQEAGGFFTFKLVGNGETLVLSFRPTESTSKQQEYFKHIKKQSLYIDPSNNGDNSSKDSSPSSQNRLVTIKIRPDILTCNRMRLPKQFVMESNMNKPGTIYLLGKDDTKWTTKLVKERDGRMKLGSGWTVFAEANGFKPGESVTLESVWEDGTPMIRFLRTGSNSSKDTKKESVSMEVIEPRTSGSSSEIHDRFVTLTLLPEDVKAGVLIIPSQLLEANGVNKLGKITILGEKKMELSGYLLSRGGTVALENGWGEFCEANGVKLGESFTLEFIKKPDKTTHLEGKRSRNLENMVSQHFFQPLLPGFHSHLTIPVAFCSKHVEGRNEHMTTAKLRSDISDDITWKVKIEDGRKLTDGWKEFALAHDLRVGDIVIFRQEKDMAFHITLFGPSCCEIQYGSCLKKKNKLKLSKIQNKKKVKKKNKKKYVESSLLDPSCFVNNVRPSSLRDNRLTLPKRFVRENGLETRCGEIVLMNEKGRSWNLNLARKDSCGTMSITGGWKSFCNASGLRAGSLFTFKLIKRGDTLVLLKSPSSIKSAEEDCLEAYEIEPDREEASNQDEKPRLLWKASTSSPSQKKPRSLWKASTSSPSQNLFLTLTLKTSDVKNSRLFIPVNFTRLHGINKETEMAMLDKNGVKWSTSLRSETSGGDRIRLVGGWKEFFKANCVEIGESIIVKLIWEGDKSCVLEFYSKVKQETK</sequence>
<protein>
    <recommendedName>
        <fullName evidence="8">TF-B3 domain-containing protein</fullName>
    </recommendedName>
</protein>
<reference evidence="9" key="1">
    <citation type="submission" date="2018-11" db="EMBL/GenBank/DDBJ databases">
        <authorList>
            <consortium name="Genoscope - CEA"/>
            <person name="William W."/>
        </authorList>
    </citation>
    <scope>NUCLEOTIDE SEQUENCE</scope>
</reference>
<evidence type="ECO:0000259" key="8">
    <source>
        <dbReference type="PROSITE" id="PS50863"/>
    </source>
</evidence>
<keyword evidence="5" id="KW-0804">Transcription</keyword>
<dbReference type="InterPro" id="IPR003340">
    <property type="entry name" value="B3_DNA-bd"/>
</dbReference>
<dbReference type="InterPro" id="IPR015300">
    <property type="entry name" value="DNA-bd_pseudobarrel_sf"/>
</dbReference>
<evidence type="ECO:0000256" key="2">
    <source>
        <dbReference type="ARBA" id="ARBA00022737"/>
    </source>
</evidence>